<sequence>MVLSTWRSGIPKRISYFSLPDLPAEVLGLIANYMTEADIRSLRLVSQHVCYALEYRALSTLTLDWSTSSCGRVHTFPVEKVQAYTRMGSTPGTNHVRHLTIRNICMDLKLCDSPFDKLLRLPDYYDHEYMAKREVMRKRLFQSLVENLFMGDVLQNNVRMLTWHLGCKTHSFGSRTDCTTTFHWICKLLSYREKPLECLTIVVESEASTERLQNLGKYRFPASKSVIFKALDTYKQPVCRLGLPPLTDPVHWIQNAANQRGLEVVVDIDLVYDRNLFAKLFPQNEGASRTKTTHHVTRYHRLNINLMPHTGFILEPHVFGHFRFLQTLSFSTTPRDGYLPPLPPNSFDSFWRQIRHEKIFVKNLTYPTPAISEAFIAYLASYPTPTLKVLRLEDHMFRLLHLRWTSESTREPFLSKALPAISLGLEELHIQMYKENHQWCHTASPTSLSPFLQCTSLRRLTISLDLLSMRDPKPQSHINHFIQTSFQNHPCLEHVLVIALVNRAWYDEGFIEHSVLLKPKDKAR</sequence>
<keyword evidence="3" id="KW-1185">Reference proteome</keyword>
<gene>
    <name evidence="2" type="ORF">CVT24_003039</name>
</gene>
<reference evidence="2 3" key="1">
    <citation type="journal article" date="2018" name="Evol. Lett.">
        <title>Horizontal gene cluster transfer increased hallucinogenic mushroom diversity.</title>
        <authorList>
            <person name="Reynolds H.T."/>
            <person name="Vijayakumar V."/>
            <person name="Gluck-Thaler E."/>
            <person name="Korotkin H.B."/>
            <person name="Matheny P.B."/>
            <person name="Slot J.C."/>
        </authorList>
    </citation>
    <scope>NUCLEOTIDE SEQUENCE [LARGE SCALE GENOMIC DNA]</scope>
    <source>
        <strain evidence="2 3">2629</strain>
    </source>
</reference>
<protein>
    <recommendedName>
        <fullName evidence="1">F-box domain-containing protein</fullName>
    </recommendedName>
</protein>
<comment type="caution">
    <text evidence="2">The sequence shown here is derived from an EMBL/GenBank/DDBJ whole genome shotgun (WGS) entry which is preliminary data.</text>
</comment>
<dbReference type="PROSITE" id="PS50181">
    <property type="entry name" value="FBOX"/>
    <property type="match status" value="1"/>
</dbReference>
<feature type="domain" description="F-box" evidence="1">
    <location>
        <begin position="16"/>
        <end position="47"/>
    </location>
</feature>
<dbReference type="InParanoid" id="A0A409VFR4"/>
<evidence type="ECO:0000313" key="2">
    <source>
        <dbReference type="EMBL" id="PPQ65085.1"/>
    </source>
</evidence>
<dbReference type="EMBL" id="NHTK01006077">
    <property type="protein sequence ID" value="PPQ65085.1"/>
    <property type="molecule type" value="Genomic_DNA"/>
</dbReference>
<name>A0A409VFR4_9AGAR</name>
<organism evidence="2 3">
    <name type="scientific">Panaeolus cyanescens</name>
    <dbReference type="NCBI Taxonomy" id="181874"/>
    <lineage>
        <taxon>Eukaryota</taxon>
        <taxon>Fungi</taxon>
        <taxon>Dikarya</taxon>
        <taxon>Basidiomycota</taxon>
        <taxon>Agaricomycotina</taxon>
        <taxon>Agaricomycetes</taxon>
        <taxon>Agaricomycetidae</taxon>
        <taxon>Agaricales</taxon>
        <taxon>Agaricineae</taxon>
        <taxon>Galeropsidaceae</taxon>
        <taxon>Panaeolus</taxon>
    </lineage>
</organism>
<dbReference type="InterPro" id="IPR001810">
    <property type="entry name" value="F-box_dom"/>
</dbReference>
<accession>A0A409VFR4</accession>
<proteinExistence type="predicted"/>
<dbReference type="AlphaFoldDB" id="A0A409VFR4"/>
<evidence type="ECO:0000313" key="3">
    <source>
        <dbReference type="Proteomes" id="UP000284842"/>
    </source>
</evidence>
<evidence type="ECO:0000259" key="1">
    <source>
        <dbReference type="PROSITE" id="PS50181"/>
    </source>
</evidence>
<dbReference type="OrthoDB" id="10481205at2759"/>
<dbReference type="Proteomes" id="UP000284842">
    <property type="component" value="Unassembled WGS sequence"/>
</dbReference>